<feature type="domain" description="WYL" evidence="1">
    <location>
        <begin position="255"/>
        <end position="310"/>
    </location>
</feature>
<organism evidence="2 3">
    <name type="scientific">Nostoc sphaeroides CCNUC1</name>
    <dbReference type="NCBI Taxonomy" id="2653204"/>
    <lineage>
        <taxon>Bacteria</taxon>
        <taxon>Bacillati</taxon>
        <taxon>Cyanobacteriota</taxon>
        <taxon>Cyanophyceae</taxon>
        <taxon>Nostocales</taxon>
        <taxon>Nostocaceae</taxon>
        <taxon>Nostoc</taxon>
    </lineage>
</organism>
<evidence type="ECO:0000259" key="1">
    <source>
        <dbReference type="Pfam" id="PF13280"/>
    </source>
</evidence>
<dbReference type="Proteomes" id="UP000326678">
    <property type="component" value="Chromosome Gxm2"/>
</dbReference>
<dbReference type="AlphaFoldDB" id="A0A5P8WGK8"/>
<protein>
    <submittedName>
        <fullName evidence="2">TIGR03985 family CRISPR-associated protein</fullName>
    </submittedName>
</protein>
<sequence>MLYLGIIIFIETRLVSELVFQDIPDIELLQCLGHGYLKQNLQRAIRLWVWLRSLYGDNQDRVVLDDSFSYADWRNAFFSPTHPKGEKIPPIHDSHCPCAKTTAQWLFTEKTGIVATHWRKLILAHTGIGESELDTLLQRRLFGVTRRSLQGDLEILAKLGWLVYKYQKYYRVSEFPPRPVTTKDQASAAKVGAYELSFMHEDLVGLAENHSQKINGVQRFFLKLDYVIPRSTIDAVDDWQYELRQLWAKTPVPPIKLTYGSARLANNVDCIVYPVCIYYVQRAVYLCAYGESPQKDTNWYNFRLDRIRSLVALEWTDSKLPSNLQQQYQQKSLPNPDDIALEMSKAWGFDFYLPSQLMLLRFDRQFCDRYVKGTERHDTFEEITYQQVQRLIQREIKQPQQQDLLKVLAKRSETDAYYQARIRYQDNEHRDNNLVMRLRAWQPKVEVLTPWDLRQSFAVDAATQFMLYQN</sequence>
<keyword evidence="3" id="KW-1185">Reference proteome</keyword>
<evidence type="ECO:0000313" key="2">
    <source>
        <dbReference type="EMBL" id="QFS51973.1"/>
    </source>
</evidence>
<dbReference type="InterPro" id="IPR026881">
    <property type="entry name" value="WYL_dom"/>
</dbReference>
<name>A0A5P8WGK8_9NOSO</name>
<evidence type="ECO:0000313" key="3">
    <source>
        <dbReference type="Proteomes" id="UP000326678"/>
    </source>
</evidence>
<dbReference type="KEGG" id="nsh:GXM_09467"/>
<dbReference type="NCBIfam" id="TIGR03985">
    <property type="entry name" value="TIGR03985 family CRISPR-associated protein"/>
    <property type="match status" value="1"/>
</dbReference>
<dbReference type="EMBL" id="CP045227">
    <property type="protein sequence ID" value="QFS51973.1"/>
    <property type="molecule type" value="Genomic_DNA"/>
</dbReference>
<dbReference type="Pfam" id="PF13280">
    <property type="entry name" value="WYL"/>
    <property type="match status" value="1"/>
</dbReference>
<dbReference type="InterPro" id="IPR023816">
    <property type="entry name" value="CRISPR-assoc_CYA0889"/>
</dbReference>
<gene>
    <name evidence="2" type="ORF">GXM_09467</name>
</gene>
<proteinExistence type="predicted"/>
<accession>A0A5P8WGK8</accession>
<reference evidence="2 3" key="1">
    <citation type="submission" date="2019-10" db="EMBL/GenBank/DDBJ databases">
        <title>Genomic and transcriptomic insights into the perfect genentic adaptation of a filamentous nitrogen-fixing cyanobacterium to rice fields.</title>
        <authorList>
            <person name="Chen Z."/>
        </authorList>
    </citation>
    <scope>NUCLEOTIDE SEQUENCE [LARGE SCALE GENOMIC DNA]</scope>
    <source>
        <strain evidence="2">CCNUC1</strain>
    </source>
</reference>